<feature type="domain" description="Endonuclease/exonuclease/phosphatase" evidence="1">
    <location>
        <begin position="4"/>
        <end position="227"/>
    </location>
</feature>
<dbReference type="Gene3D" id="3.60.10.10">
    <property type="entry name" value="Endonuclease/exonuclease/phosphatase"/>
    <property type="match status" value="1"/>
</dbReference>
<evidence type="ECO:0000259" key="1">
    <source>
        <dbReference type="Pfam" id="PF03372"/>
    </source>
</evidence>
<keyword evidence="3" id="KW-1185">Reference proteome</keyword>
<proteinExistence type="predicted"/>
<name>A0A7I9VIK3_9BACT</name>
<dbReference type="AlphaFoldDB" id="A0A7I9VIK3"/>
<keyword evidence="2" id="KW-0378">Hydrolase</keyword>
<dbReference type="Proteomes" id="UP000503640">
    <property type="component" value="Unassembled WGS sequence"/>
</dbReference>
<dbReference type="EMBL" id="BJTG01000002">
    <property type="protein sequence ID" value="GEJ56234.1"/>
    <property type="molecule type" value="Genomic_DNA"/>
</dbReference>
<dbReference type="InterPro" id="IPR005135">
    <property type="entry name" value="Endo/exonuclease/phosphatase"/>
</dbReference>
<dbReference type="PANTHER" id="PTHR14859:SF15">
    <property type="entry name" value="ENDONUCLEASE_EXONUCLEASE_PHOSPHATASE DOMAIN-CONTAINING PROTEIN"/>
    <property type="match status" value="1"/>
</dbReference>
<evidence type="ECO:0000313" key="2">
    <source>
        <dbReference type="EMBL" id="GEJ56234.1"/>
    </source>
</evidence>
<accession>A0A7I9VIK3</accession>
<dbReference type="InterPro" id="IPR036691">
    <property type="entry name" value="Endo/exonu/phosph_ase_sf"/>
</dbReference>
<dbReference type="GO" id="GO:0004519">
    <property type="term" value="F:endonuclease activity"/>
    <property type="evidence" value="ECO:0007669"/>
    <property type="project" value="UniProtKB-KW"/>
</dbReference>
<keyword evidence="2" id="KW-0255">Endonuclease</keyword>
<dbReference type="PANTHER" id="PTHR14859">
    <property type="entry name" value="CALCOFLUOR WHITE HYPERSENSITIVE PROTEIN PRECURSOR"/>
    <property type="match status" value="1"/>
</dbReference>
<sequence>MRVLSWNIHGMRGRDGRADPERVALVIEETRADVAGLQEVGALGGPGELLDPAGTLARLTGLAQAFGLTELRGGYPYGNCILSRHPIAATRSYDLSVPRREKRGCLRADVDLGAGALHVFNVHLGLDRRERRRQAAQLLSADILRDTALAYPLVLLGDFNAWSSRSAVPRWIRRQLADAALAAGSPRATFPSAFPLVRLDRAYVGSAVRVLGCSVHDTRLARLASDHLPVVVDLELAPAARRPPPARPVATQGVTTEVR</sequence>
<reference evidence="3" key="1">
    <citation type="journal article" date="2020" name="Appl. Environ. Microbiol.">
        <title>Diazotrophic Anaeromyxobacter Isolates from Soils.</title>
        <authorList>
            <person name="Masuda Y."/>
            <person name="Yamanaka H."/>
            <person name="Xu Z.X."/>
            <person name="Shiratori Y."/>
            <person name="Aono T."/>
            <person name="Amachi S."/>
            <person name="Senoo K."/>
            <person name="Itoh H."/>
        </authorList>
    </citation>
    <scope>NUCLEOTIDE SEQUENCE [LARGE SCALE GENOMIC DNA]</scope>
    <source>
        <strain evidence="3">R267</strain>
    </source>
</reference>
<dbReference type="SUPFAM" id="SSF56219">
    <property type="entry name" value="DNase I-like"/>
    <property type="match status" value="1"/>
</dbReference>
<dbReference type="GO" id="GO:0006506">
    <property type="term" value="P:GPI anchor biosynthetic process"/>
    <property type="evidence" value="ECO:0007669"/>
    <property type="project" value="TreeGrafter"/>
</dbReference>
<dbReference type="GO" id="GO:0016020">
    <property type="term" value="C:membrane"/>
    <property type="evidence" value="ECO:0007669"/>
    <property type="project" value="GOC"/>
</dbReference>
<dbReference type="Pfam" id="PF03372">
    <property type="entry name" value="Exo_endo_phos"/>
    <property type="match status" value="1"/>
</dbReference>
<evidence type="ECO:0000313" key="3">
    <source>
        <dbReference type="Proteomes" id="UP000503640"/>
    </source>
</evidence>
<organism evidence="2 3">
    <name type="scientific">Anaeromyxobacter diazotrophicus</name>
    <dbReference type="NCBI Taxonomy" id="2590199"/>
    <lineage>
        <taxon>Bacteria</taxon>
        <taxon>Pseudomonadati</taxon>
        <taxon>Myxococcota</taxon>
        <taxon>Myxococcia</taxon>
        <taxon>Myxococcales</taxon>
        <taxon>Cystobacterineae</taxon>
        <taxon>Anaeromyxobacteraceae</taxon>
        <taxon>Anaeromyxobacter</taxon>
    </lineage>
</organism>
<comment type="caution">
    <text evidence="2">The sequence shown here is derived from an EMBL/GenBank/DDBJ whole genome shotgun (WGS) entry which is preliminary data.</text>
</comment>
<gene>
    <name evidence="2" type="ORF">AMYX_09750</name>
</gene>
<protein>
    <submittedName>
        <fullName evidence="2">Endonuclease</fullName>
    </submittedName>
</protein>
<dbReference type="InterPro" id="IPR051916">
    <property type="entry name" value="GPI-anchor_lipid_remodeler"/>
</dbReference>
<dbReference type="RefSeq" id="WP_176063519.1">
    <property type="nucleotide sequence ID" value="NZ_BJTG01000002.1"/>
</dbReference>
<keyword evidence="2" id="KW-0540">Nuclease</keyword>